<organism evidence="3 4">
    <name type="scientific">Campylobacter helveticus</name>
    <dbReference type="NCBI Taxonomy" id="28898"/>
    <lineage>
        <taxon>Bacteria</taxon>
        <taxon>Pseudomonadati</taxon>
        <taxon>Campylobacterota</taxon>
        <taxon>Epsilonproteobacteria</taxon>
        <taxon>Campylobacterales</taxon>
        <taxon>Campylobacteraceae</taxon>
        <taxon>Campylobacter</taxon>
    </lineage>
</organism>
<evidence type="ECO:0000313" key="4">
    <source>
        <dbReference type="Proteomes" id="UP000306813"/>
    </source>
</evidence>
<dbReference type="RefSeq" id="WP_082199185.1">
    <property type="nucleotide sequence ID" value="NZ_CP020478.1"/>
</dbReference>
<evidence type="ECO:0000313" key="3">
    <source>
        <dbReference type="EMBL" id="TNB58150.1"/>
    </source>
</evidence>
<keyword evidence="1" id="KW-0804">Transcription</keyword>
<gene>
    <name evidence="3" type="ORF">FDW42_03075</name>
</gene>
<proteinExistence type="predicted"/>
<dbReference type="GeneID" id="52036181"/>
<comment type="caution">
    <text evidence="3">The sequence shown here is derived from an EMBL/GenBank/DDBJ whole genome shotgun (WGS) entry which is preliminary data.</text>
</comment>
<accession>A0AAX2UKJ4</accession>
<dbReference type="EMBL" id="VDBS01000027">
    <property type="protein sequence ID" value="TNB58150.1"/>
    <property type="molecule type" value="Genomic_DNA"/>
</dbReference>
<name>A0AAX2UKJ4_9BACT</name>
<dbReference type="InterPro" id="IPR007759">
    <property type="entry name" value="Asxl_HARE-HTH"/>
</dbReference>
<dbReference type="GO" id="GO:0006355">
    <property type="term" value="P:regulation of DNA-templated transcription"/>
    <property type="evidence" value="ECO:0007669"/>
    <property type="project" value="InterPro"/>
</dbReference>
<evidence type="ECO:0000256" key="1">
    <source>
        <dbReference type="ARBA" id="ARBA00023163"/>
    </source>
</evidence>
<reference evidence="3 4" key="1">
    <citation type="submission" date="2019-05" db="EMBL/GenBank/DDBJ databases">
        <title>Draft genomes of eight strains of Campylobacter helveticus isolated from cats and a dog in New Zealand.</title>
        <authorList>
            <person name="Bojanic K."/>
            <person name="Midwinter A.C."/>
            <person name="Biggs P.J."/>
            <person name="Acke E."/>
            <person name="Cornelius A.J."/>
            <person name="Marshall J.C."/>
        </authorList>
    </citation>
    <scope>NUCLEOTIDE SEQUENCE [LARGE SCALE GENOMIC DNA]</scope>
    <source>
        <strain evidence="3 4">ACP123b</strain>
    </source>
</reference>
<dbReference type="AlphaFoldDB" id="A0AAX2UKJ4"/>
<protein>
    <submittedName>
        <fullName evidence="3">HrgA protein</fullName>
    </submittedName>
</protein>
<dbReference type="KEGG" id="chv:CHELV3228_0258"/>
<dbReference type="Proteomes" id="UP000306813">
    <property type="component" value="Unassembled WGS sequence"/>
</dbReference>
<dbReference type="Pfam" id="PF05066">
    <property type="entry name" value="HARE-HTH"/>
    <property type="match status" value="1"/>
</dbReference>
<evidence type="ECO:0000259" key="2">
    <source>
        <dbReference type="PROSITE" id="PS51913"/>
    </source>
</evidence>
<feature type="domain" description="HTH HARE-type" evidence="2">
    <location>
        <begin position="6"/>
        <end position="84"/>
    </location>
</feature>
<dbReference type="PROSITE" id="PS51913">
    <property type="entry name" value="HTH_HARE"/>
    <property type="match status" value="1"/>
</dbReference>
<sequence length="319" mass="37509">MFDQLMIYKELAKEVLKQNQKPLSVNEIWQKAYEKNLHKKLFSIGQNPIATLRNIINTDIREKRENSLFIRVSQQPTTFWLRARQNELINLNLSEEKEVKLEKTKFNERDLHPLLVKFLYENLDFRLNSKTIYHEKSKKSESGKDKWNYPDIVGVYFPYDDYQNETLGLLESLKLNSYKIFSFELKIAINFSNLKEYYFQAVSNSSWANEGYLVVLKEIDDEVLSELRRLNQSFGIGVIQLDGSEFSNSKIVLSAKEKALDMQTIDMLVDKNEDFKEFIGDINKQIKVGNNIKIQSSFDKIKSDEEMAKYLKEKHILEG</sequence>